<evidence type="ECO:0000256" key="2">
    <source>
        <dbReference type="ARBA" id="ARBA00023163"/>
    </source>
</evidence>
<dbReference type="InterPro" id="IPR018060">
    <property type="entry name" value="HTH_AraC"/>
</dbReference>
<keyword evidence="2" id="KW-0804">Transcription</keyword>
<reference evidence="4 5" key="1">
    <citation type="submission" date="2023-07" db="EMBL/GenBank/DDBJ databases">
        <title>Genomic Encyclopedia of Type Strains, Phase IV (KMG-IV): sequencing the most valuable type-strain genomes for metagenomic binning, comparative biology and taxonomic classification.</title>
        <authorList>
            <person name="Goeker M."/>
        </authorList>
    </citation>
    <scope>NUCLEOTIDE SEQUENCE [LARGE SCALE GENOMIC DNA]</scope>
    <source>
        <strain evidence="4 5">DSM 19619</strain>
    </source>
</reference>
<gene>
    <name evidence="4" type="ORF">QO011_005240</name>
</gene>
<evidence type="ECO:0000256" key="1">
    <source>
        <dbReference type="ARBA" id="ARBA00023015"/>
    </source>
</evidence>
<dbReference type="InterPro" id="IPR009594">
    <property type="entry name" value="Tscrpt_reg_HTH_AraC_N"/>
</dbReference>
<organism evidence="4 5">
    <name type="scientific">Labrys wisconsinensis</name>
    <dbReference type="NCBI Taxonomy" id="425677"/>
    <lineage>
        <taxon>Bacteria</taxon>
        <taxon>Pseudomonadati</taxon>
        <taxon>Pseudomonadota</taxon>
        <taxon>Alphaproteobacteria</taxon>
        <taxon>Hyphomicrobiales</taxon>
        <taxon>Xanthobacteraceae</taxon>
        <taxon>Labrys</taxon>
    </lineage>
</organism>
<evidence type="ECO:0000313" key="4">
    <source>
        <dbReference type="EMBL" id="MDQ0472211.1"/>
    </source>
</evidence>
<dbReference type="SMART" id="SM00342">
    <property type="entry name" value="HTH_ARAC"/>
    <property type="match status" value="1"/>
</dbReference>
<keyword evidence="5" id="KW-1185">Reference proteome</keyword>
<dbReference type="RefSeq" id="WP_307278668.1">
    <property type="nucleotide sequence ID" value="NZ_JAUSVX010000011.1"/>
</dbReference>
<accession>A0ABU0JD43</accession>
<dbReference type="PANTHER" id="PTHR43436:SF1">
    <property type="entry name" value="TRANSCRIPTIONAL REGULATORY PROTEIN"/>
    <property type="match status" value="1"/>
</dbReference>
<dbReference type="EMBL" id="JAUSVX010000011">
    <property type="protein sequence ID" value="MDQ0472211.1"/>
    <property type="molecule type" value="Genomic_DNA"/>
</dbReference>
<dbReference type="InterPro" id="IPR009057">
    <property type="entry name" value="Homeodomain-like_sf"/>
</dbReference>
<keyword evidence="1" id="KW-0805">Transcription regulation</keyword>
<proteinExistence type="predicted"/>
<dbReference type="SUPFAM" id="SSF46689">
    <property type="entry name" value="Homeodomain-like"/>
    <property type="match status" value="2"/>
</dbReference>
<dbReference type="Pfam" id="PF12833">
    <property type="entry name" value="HTH_18"/>
    <property type="match status" value="1"/>
</dbReference>
<evidence type="ECO:0000259" key="3">
    <source>
        <dbReference type="PROSITE" id="PS01124"/>
    </source>
</evidence>
<name>A0ABU0JD43_9HYPH</name>
<dbReference type="PROSITE" id="PS01124">
    <property type="entry name" value="HTH_ARAC_FAMILY_2"/>
    <property type="match status" value="1"/>
</dbReference>
<comment type="caution">
    <text evidence="4">The sequence shown here is derived from an EMBL/GenBank/DDBJ whole genome shotgun (WGS) entry which is preliminary data.</text>
</comment>
<protein>
    <submittedName>
        <fullName evidence="4">AraC-like DNA-binding protein</fullName>
    </submittedName>
</protein>
<evidence type="ECO:0000313" key="5">
    <source>
        <dbReference type="Proteomes" id="UP001242480"/>
    </source>
</evidence>
<dbReference type="Gene3D" id="1.10.10.60">
    <property type="entry name" value="Homeodomain-like"/>
    <property type="match status" value="2"/>
</dbReference>
<feature type="domain" description="HTH araC/xylS-type" evidence="3">
    <location>
        <begin position="190"/>
        <end position="288"/>
    </location>
</feature>
<dbReference type="Pfam" id="PF06719">
    <property type="entry name" value="AraC_N"/>
    <property type="match status" value="1"/>
</dbReference>
<dbReference type="Proteomes" id="UP001242480">
    <property type="component" value="Unassembled WGS sequence"/>
</dbReference>
<sequence>MPDLIDQCRDLVARHCAGTGRWETPVSGLALYRCDAPTAPARTVYNPRLCVVLQGGKEIAVGTRLLRLDAGTCLVATVDMPVTASVREARPDHPHLALTLDLDRRAIADMLIGLPPVPSEHPPAGIAAGALADALVEPLWRLLRLVEQPGDVAVLAPLIEREIHYRLLQGAHGPLLRQIATTGTHLARIGQATAWIRAHYAEPTSIEALAGLAGMSVTSLHRHFKAVTMMTPLQYRARIRLQEARRRLLVEGQDAGAIGFDVGYDSASQFSREYRRMFGRPPASDAARLRGAEPGW</sequence>
<dbReference type="PANTHER" id="PTHR43436">
    <property type="entry name" value="ARAC-FAMILY TRANSCRIPTIONAL REGULATOR"/>
    <property type="match status" value="1"/>
</dbReference>